<dbReference type="InterPro" id="IPR019368">
    <property type="entry name" value="Ribosomal_mS29"/>
</dbReference>
<evidence type="ECO:0000256" key="2">
    <source>
        <dbReference type="ARBA" id="ARBA00009863"/>
    </source>
</evidence>
<dbReference type="PANTHER" id="PTHR12810">
    <property type="entry name" value="MITOCHONDRIAL 28S RIBOSOMAL PROTEIN S29"/>
    <property type="match status" value="1"/>
</dbReference>
<dbReference type="Pfam" id="PF10236">
    <property type="entry name" value="DAP3"/>
    <property type="match status" value="1"/>
</dbReference>
<evidence type="ECO:0000256" key="5">
    <source>
        <dbReference type="ARBA" id="ARBA00023128"/>
    </source>
</evidence>
<evidence type="ECO:0000256" key="1">
    <source>
        <dbReference type="ARBA" id="ARBA00004173"/>
    </source>
</evidence>
<comment type="similarity">
    <text evidence="2">Belongs to the mitochondrion-specific ribosomal protein mS29 family.</text>
</comment>
<gene>
    <name evidence="9" type="ORF">AKO1_001075</name>
</gene>
<keyword evidence="3" id="KW-0809">Transit peptide</keyword>
<evidence type="ECO:0000256" key="7">
    <source>
        <dbReference type="ARBA" id="ARBA00035140"/>
    </source>
</evidence>
<keyword evidence="8" id="KW-0175">Coiled coil</keyword>
<proteinExistence type="inferred from homology"/>
<dbReference type="GO" id="GO:0005763">
    <property type="term" value="C:mitochondrial small ribosomal subunit"/>
    <property type="evidence" value="ECO:0007669"/>
    <property type="project" value="TreeGrafter"/>
</dbReference>
<evidence type="ECO:0000313" key="9">
    <source>
        <dbReference type="EMBL" id="KAL0487261.1"/>
    </source>
</evidence>
<comment type="caution">
    <text evidence="9">The sequence shown here is derived from an EMBL/GenBank/DDBJ whole genome shotgun (WGS) entry which is preliminary data.</text>
</comment>
<dbReference type="EMBL" id="JAOPGA020001328">
    <property type="protein sequence ID" value="KAL0487261.1"/>
    <property type="molecule type" value="Genomic_DNA"/>
</dbReference>
<evidence type="ECO:0000313" key="10">
    <source>
        <dbReference type="Proteomes" id="UP001431209"/>
    </source>
</evidence>
<accession>A0AAW2ZDN1</accession>
<evidence type="ECO:0000256" key="8">
    <source>
        <dbReference type="SAM" id="Coils"/>
    </source>
</evidence>
<evidence type="ECO:0000256" key="6">
    <source>
        <dbReference type="ARBA" id="ARBA00023274"/>
    </source>
</evidence>
<evidence type="ECO:0000256" key="3">
    <source>
        <dbReference type="ARBA" id="ARBA00022946"/>
    </source>
</evidence>
<dbReference type="GO" id="GO:0003735">
    <property type="term" value="F:structural constituent of ribosome"/>
    <property type="evidence" value="ECO:0007669"/>
    <property type="project" value="TreeGrafter"/>
</dbReference>
<reference evidence="9 10" key="1">
    <citation type="submission" date="2024-03" db="EMBL/GenBank/DDBJ databases">
        <title>The Acrasis kona genome and developmental transcriptomes reveal deep origins of eukaryotic multicellular pathways.</title>
        <authorList>
            <person name="Sheikh S."/>
            <person name="Fu C.-J."/>
            <person name="Brown M.W."/>
            <person name="Baldauf S.L."/>
        </authorList>
    </citation>
    <scope>NUCLEOTIDE SEQUENCE [LARGE SCALE GENOMIC DNA]</scope>
    <source>
        <strain evidence="9 10">ATCC MYA-3509</strain>
    </source>
</reference>
<dbReference type="PANTHER" id="PTHR12810:SF0">
    <property type="entry name" value="SMALL RIBOSOMAL SUBUNIT PROTEIN MS29"/>
    <property type="match status" value="1"/>
</dbReference>
<evidence type="ECO:0000256" key="4">
    <source>
        <dbReference type="ARBA" id="ARBA00022980"/>
    </source>
</evidence>
<keyword evidence="6" id="KW-0687">Ribonucleoprotein</keyword>
<keyword evidence="10" id="KW-1185">Reference proteome</keyword>
<dbReference type="AlphaFoldDB" id="A0AAW2ZDN1"/>
<feature type="coiled-coil region" evidence="8">
    <location>
        <begin position="221"/>
        <end position="248"/>
    </location>
</feature>
<dbReference type="Proteomes" id="UP001431209">
    <property type="component" value="Unassembled WGS sequence"/>
</dbReference>
<keyword evidence="4" id="KW-0689">Ribosomal protein</keyword>
<name>A0AAW2ZDN1_9EUKA</name>
<organism evidence="9 10">
    <name type="scientific">Acrasis kona</name>
    <dbReference type="NCBI Taxonomy" id="1008807"/>
    <lineage>
        <taxon>Eukaryota</taxon>
        <taxon>Discoba</taxon>
        <taxon>Heterolobosea</taxon>
        <taxon>Tetramitia</taxon>
        <taxon>Eutetramitia</taxon>
        <taxon>Acrasidae</taxon>
        <taxon>Acrasis</taxon>
    </lineage>
</organism>
<protein>
    <recommendedName>
        <fullName evidence="7">Small ribosomal subunit protein mS29</fullName>
    </recommendedName>
</protein>
<comment type="subcellular location">
    <subcellularLocation>
        <location evidence="1">Mitochondrion</location>
    </subcellularLocation>
</comment>
<sequence>MPMRVMLKQLSKPCKALRKLLNRLPTQEREELQEMMNRDLEGAAIINLLIQYPELKNNLAPELTVGNDNYVVNTLGKIIDNEPLSIDSDKITQQMLIKTAKRFDTVNQLTFDVNKSFNVTSAESRKGKLEQLGFKEYQIKEIQQCFVRFGDTVKLRLETLPYDEHYSSSEESVKEFRALYEEEHRFRPSIYKQSYQRGDRLDQESHQYLTSVDPVMKRKIYQDHMEHIERLERELKEAEREEALDESNESEPNKRSEILKREIRELKIKSEKMTMSDPTFERAPYVALDQLVYREVVTQKQADLLSTVFKVDDELYDENTGELIENPESQQSEEVPDVMSEGDEDFGGELDLIDDKDAEVAFDVLMNPMDAAIPEEHLHLFNGEEEDDFMRQVIKEETELEMADEAREEAEEMMEGMNRFDDFDAEDGEGDEELDDEVESFTNFRPLEDFVDQFVSSDPNALRIMNQAIVEDLNSRFETNLQRPHLRSNQVPYLHTPFTRRFDKFVKENSESVLNFAPPKLVINDRVESRRLNFDELKISPHAPFLSHLKKPKKIVTMISRQIALEHTGLLKAYQNGLEPTTKNIDPRSNPEIQLEITRALQKKNKFGNDEMINSEQIENARSFQINAFNTSKQNNIIAHHDLFVRGSAPKNLNHQHVNKFYICNHDDYDKLFSVDGIGGGLSQTFNHMKQRAIMIRKPAIDVIVKMNEKFKKLDESKELESDGTESKSSNGYIFMGDGGSGKSSALVTCVHNAYKNDILVFYIPSAHWWTHGSSEVEPSPLLKGFYDAPSATVRWLKQFTKTNADKLKTMKLSKDYDLPLENKEKQPVTLYDLCVWANNEYFNCMVGFKLLLDELLLDKNTKMLFAVDDYNYFDMPSFFTIGDMTRFTDHDYKPKSIHGREFVLFRALARVVLEDHPNKFFVASYGKSHMIKKGVPNFKDQYLTMVNVPAYNMDEMRAVMRYYESCHKLFKVWDVNEIFFLSGGLPQKVFKNTQQMV</sequence>
<keyword evidence="5" id="KW-0496">Mitochondrion</keyword>